<evidence type="ECO:0000313" key="2">
    <source>
        <dbReference type="Proteomes" id="UP001056120"/>
    </source>
</evidence>
<name>A0ACB9FSK6_9ASTR</name>
<accession>A0ACB9FSK6</accession>
<sequence length="100" mass="11482">MAFTKVIVLHFDKDQLADLTIIHGIAGIVSQVLAQFADMTSRYTQEMQTIDGLLRRRNEIQASYTTIPQINGSRSKKGAILRDVTKKWYNIYVKLDKRKP</sequence>
<keyword evidence="2" id="KW-1185">Reference proteome</keyword>
<protein>
    <submittedName>
        <fullName evidence="1">Uncharacterized protein</fullName>
    </submittedName>
</protein>
<evidence type="ECO:0000313" key="1">
    <source>
        <dbReference type="EMBL" id="KAI3773893.1"/>
    </source>
</evidence>
<dbReference type="EMBL" id="CM042033">
    <property type="protein sequence ID" value="KAI3773893.1"/>
    <property type="molecule type" value="Genomic_DNA"/>
</dbReference>
<reference evidence="2" key="1">
    <citation type="journal article" date="2022" name="Mol. Ecol. Resour.">
        <title>The genomes of chicory, endive, great burdock and yacon provide insights into Asteraceae palaeo-polyploidization history and plant inulin production.</title>
        <authorList>
            <person name="Fan W."/>
            <person name="Wang S."/>
            <person name="Wang H."/>
            <person name="Wang A."/>
            <person name="Jiang F."/>
            <person name="Liu H."/>
            <person name="Zhao H."/>
            <person name="Xu D."/>
            <person name="Zhang Y."/>
        </authorList>
    </citation>
    <scope>NUCLEOTIDE SEQUENCE [LARGE SCALE GENOMIC DNA]</scope>
    <source>
        <strain evidence="2">cv. Yunnan</strain>
    </source>
</reference>
<organism evidence="1 2">
    <name type="scientific">Smallanthus sonchifolius</name>
    <dbReference type="NCBI Taxonomy" id="185202"/>
    <lineage>
        <taxon>Eukaryota</taxon>
        <taxon>Viridiplantae</taxon>
        <taxon>Streptophyta</taxon>
        <taxon>Embryophyta</taxon>
        <taxon>Tracheophyta</taxon>
        <taxon>Spermatophyta</taxon>
        <taxon>Magnoliopsida</taxon>
        <taxon>eudicotyledons</taxon>
        <taxon>Gunneridae</taxon>
        <taxon>Pentapetalae</taxon>
        <taxon>asterids</taxon>
        <taxon>campanulids</taxon>
        <taxon>Asterales</taxon>
        <taxon>Asteraceae</taxon>
        <taxon>Asteroideae</taxon>
        <taxon>Heliantheae alliance</taxon>
        <taxon>Millerieae</taxon>
        <taxon>Smallanthus</taxon>
    </lineage>
</organism>
<reference evidence="1 2" key="2">
    <citation type="journal article" date="2022" name="Mol. Ecol. Resour.">
        <title>The genomes of chicory, endive, great burdock and yacon provide insights into Asteraceae paleo-polyploidization history and plant inulin production.</title>
        <authorList>
            <person name="Fan W."/>
            <person name="Wang S."/>
            <person name="Wang H."/>
            <person name="Wang A."/>
            <person name="Jiang F."/>
            <person name="Liu H."/>
            <person name="Zhao H."/>
            <person name="Xu D."/>
            <person name="Zhang Y."/>
        </authorList>
    </citation>
    <scope>NUCLEOTIDE SEQUENCE [LARGE SCALE GENOMIC DNA]</scope>
    <source>
        <strain evidence="2">cv. Yunnan</strain>
        <tissue evidence="1">Leaves</tissue>
    </source>
</reference>
<gene>
    <name evidence="1" type="ORF">L1987_48432</name>
</gene>
<dbReference type="Proteomes" id="UP001056120">
    <property type="component" value="Linkage Group LG16"/>
</dbReference>
<comment type="caution">
    <text evidence="1">The sequence shown here is derived from an EMBL/GenBank/DDBJ whole genome shotgun (WGS) entry which is preliminary data.</text>
</comment>
<proteinExistence type="predicted"/>